<feature type="region of interest" description="Disordered" evidence="1">
    <location>
        <begin position="38"/>
        <end position="97"/>
    </location>
</feature>
<reference evidence="2 3" key="1">
    <citation type="submission" date="2021-02" db="EMBL/GenBank/DDBJ databases">
        <authorList>
            <person name="Vanwijnsberghe S."/>
        </authorList>
    </citation>
    <scope>NUCLEOTIDE SEQUENCE [LARGE SCALE GENOMIC DNA]</scope>
    <source>
        <strain evidence="2 3">LMG 31837</strain>
    </source>
</reference>
<evidence type="ECO:0000313" key="2">
    <source>
        <dbReference type="EMBL" id="CAE6819989.1"/>
    </source>
</evidence>
<organism evidence="2 3">
    <name type="scientific">Paraburkholderia haematera</name>
    <dbReference type="NCBI Taxonomy" id="2793077"/>
    <lineage>
        <taxon>Bacteria</taxon>
        <taxon>Pseudomonadati</taxon>
        <taxon>Pseudomonadota</taxon>
        <taxon>Betaproteobacteria</taxon>
        <taxon>Burkholderiales</taxon>
        <taxon>Burkholderiaceae</taxon>
        <taxon>Paraburkholderia</taxon>
    </lineage>
</organism>
<evidence type="ECO:0000256" key="1">
    <source>
        <dbReference type="SAM" id="MobiDB-lite"/>
    </source>
</evidence>
<gene>
    <name evidence="2" type="ORF">R69888_06058</name>
</gene>
<dbReference type="Proteomes" id="UP000672526">
    <property type="component" value="Unassembled WGS sequence"/>
</dbReference>
<name>A0ABM8SMU5_9BURK</name>
<sequence length="142" mass="13622">MTNAINNMGNSTPLDMGNASVAAQSSMQAGTHFSSVRMFSTDSSGDAGNTHASSAGGAQHAHAHHAHHAAAGGDSDGSASQSAGAAGQGGSGSDASGAMNQIFDMIKSVISAATELVSPILGMITSMMGQADASGKSGAGAA</sequence>
<feature type="compositionally biased region" description="Low complexity" evidence="1">
    <location>
        <begin position="51"/>
        <end position="60"/>
    </location>
</feature>
<protein>
    <submittedName>
        <fullName evidence="2">Uncharacterized protein</fullName>
    </submittedName>
</protein>
<feature type="compositionally biased region" description="Polar residues" evidence="1">
    <location>
        <begin position="38"/>
        <end position="47"/>
    </location>
</feature>
<accession>A0ABM8SMU5</accession>
<dbReference type="RefSeq" id="WP_211615968.1">
    <property type="nucleotide sequence ID" value="NZ_CAJNBK010000028.1"/>
</dbReference>
<evidence type="ECO:0000313" key="3">
    <source>
        <dbReference type="Proteomes" id="UP000672526"/>
    </source>
</evidence>
<comment type="caution">
    <text evidence="2">The sequence shown here is derived from an EMBL/GenBank/DDBJ whole genome shotgun (WGS) entry which is preliminary data.</text>
</comment>
<proteinExistence type="predicted"/>
<feature type="compositionally biased region" description="Low complexity" evidence="1">
    <location>
        <begin position="69"/>
        <end position="85"/>
    </location>
</feature>
<keyword evidence="3" id="KW-1185">Reference proteome</keyword>
<dbReference type="EMBL" id="CAJNBK010000028">
    <property type="protein sequence ID" value="CAE6819989.1"/>
    <property type="molecule type" value="Genomic_DNA"/>
</dbReference>